<keyword evidence="8" id="KW-0472">Membrane</keyword>
<dbReference type="CDD" id="cd15798">
    <property type="entry name" value="PMEI-like_3"/>
    <property type="match status" value="1"/>
</dbReference>
<dbReference type="GO" id="GO:0004857">
    <property type="term" value="F:enzyme inhibitor activity"/>
    <property type="evidence" value="ECO:0007669"/>
    <property type="project" value="InterPro"/>
</dbReference>
<evidence type="ECO:0000256" key="4">
    <source>
        <dbReference type="ARBA" id="ARBA00022729"/>
    </source>
</evidence>
<keyword evidence="11" id="KW-1185">Reference proteome</keyword>
<dbReference type="PANTHER" id="PTHR31080:SF303">
    <property type="entry name" value="PECTINESTERASE 1-LIKE"/>
    <property type="match status" value="1"/>
</dbReference>
<evidence type="ECO:0000313" key="11">
    <source>
        <dbReference type="Proteomes" id="UP001372338"/>
    </source>
</evidence>
<keyword evidence="8" id="KW-1133">Transmembrane helix</keyword>
<dbReference type="InterPro" id="IPR006501">
    <property type="entry name" value="Pectinesterase_inhib_dom"/>
</dbReference>
<organism evidence="10 11">
    <name type="scientific">Crotalaria pallida</name>
    <name type="common">Smooth rattlebox</name>
    <name type="synonym">Crotalaria striata</name>
    <dbReference type="NCBI Taxonomy" id="3830"/>
    <lineage>
        <taxon>Eukaryota</taxon>
        <taxon>Viridiplantae</taxon>
        <taxon>Streptophyta</taxon>
        <taxon>Embryophyta</taxon>
        <taxon>Tracheophyta</taxon>
        <taxon>Spermatophyta</taxon>
        <taxon>Magnoliopsida</taxon>
        <taxon>eudicotyledons</taxon>
        <taxon>Gunneridae</taxon>
        <taxon>Pentapetalae</taxon>
        <taxon>rosids</taxon>
        <taxon>fabids</taxon>
        <taxon>Fabales</taxon>
        <taxon>Fabaceae</taxon>
        <taxon>Papilionoideae</taxon>
        <taxon>50 kb inversion clade</taxon>
        <taxon>genistoids sensu lato</taxon>
        <taxon>core genistoids</taxon>
        <taxon>Crotalarieae</taxon>
        <taxon>Crotalaria</taxon>
    </lineage>
</organism>
<proteinExistence type="inferred from homology"/>
<evidence type="ECO:0000256" key="5">
    <source>
        <dbReference type="ARBA" id="ARBA00023157"/>
    </source>
</evidence>
<dbReference type="Gene3D" id="1.20.140.40">
    <property type="entry name" value="Invertase/pectin methylesterase inhibitor family protein"/>
    <property type="match status" value="1"/>
</dbReference>
<evidence type="ECO:0000256" key="1">
    <source>
        <dbReference type="ARBA" id="ARBA00006027"/>
    </source>
</evidence>
<evidence type="ECO:0000256" key="3">
    <source>
        <dbReference type="ARBA" id="ARBA00013229"/>
    </source>
</evidence>
<dbReference type="SUPFAM" id="SSF101148">
    <property type="entry name" value="Plant invertase/pectin methylesterase inhibitor"/>
    <property type="match status" value="1"/>
</dbReference>
<evidence type="ECO:0000256" key="8">
    <source>
        <dbReference type="SAM" id="Phobius"/>
    </source>
</evidence>
<protein>
    <recommendedName>
        <fullName evidence="3">pectinesterase</fullName>
        <ecNumber evidence="3">3.1.1.11</ecNumber>
    </recommendedName>
</protein>
<name>A0AAN9FSA1_CROPI</name>
<reference evidence="10 11" key="1">
    <citation type="submission" date="2024-01" db="EMBL/GenBank/DDBJ databases">
        <title>The genomes of 5 underutilized Papilionoideae crops provide insights into root nodulation and disease resistanc.</title>
        <authorList>
            <person name="Yuan L."/>
        </authorList>
    </citation>
    <scope>NUCLEOTIDE SEQUENCE [LARGE SCALE GENOMIC DNA]</scope>
    <source>
        <strain evidence="10">ZHUSHIDOU_FW_LH</strain>
        <tissue evidence="10">Leaf</tissue>
    </source>
</reference>
<evidence type="ECO:0000313" key="10">
    <source>
        <dbReference type="EMBL" id="KAK7281714.1"/>
    </source>
</evidence>
<dbReference type="FunFam" id="1.20.140.40:FF:000010">
    <property type="entry name" value="Pectinesterase"/>
    <property type="match status" value="1"/>
</dbReference>
<keyword evidence="8" id="KW-0812">Transmembrane</keyword>
<evidence type="ECO:0000259" key="9">
    <source>
        <dbReference type="SMART" id="SM00856"/>
    </source>
</evidence>
<evidence type="ECO:0000256" key="2">
    <source>
        <dbReference type="ARBA" id="ARBA00007786"/>
    </source>
</evidence>
<dbReference type="AlphaFoldDB" id="A0AAN9FSA1"/>
<comment type="similarity">
    <text evidence="2">In the C-terminal section; belongs to the pectinesterase family.</text>
</comment>
<accession>A0AAN9FSA1</accession>
<evidence type="ECO:0000256" key="6">
    <source>
        <dbReference type="ARBA" id="ARBA00023180"/>
    </source>
</evidence>
<dbReference type="SMART" id="SM00856">
    <property type="entry name" value="PMEI"/>
    <property type="match status" value="1"/>
</dbReference>
<dbReference type="InterPro" id="IPR035513">
    <property type="entry name" value="Invertase/methylesterase_inhib"/>
</dbReference>
<dbReference type="PANTHER" id="PTHR31080">
    <property type="entry name" value="PECTINESTERASE INHIBITOR-LIKE"/>
    <property type="match status" value="1"/>
</dbReference>
<keyword evidence="6" id="KW-0325">Glycoprotein</keyword>
<comment type="similarity">
    <text evidence="7">Belongs to the PMEI family.</text>
</comment>
<feature type="transmembrane region" description="Helical" evidence="8">
    <location>
        <begin position="40"/>
        <end position="58"/>
    </location>
</feature>
<evidence type="ECO:0000256" key="7">
    <source>
        <dbReference type="ARBA" id="ARBA00038471"/>
    </source>
</evidence>
<dbReference type="Pfam" id="PF04043">
    <property type="entry name" value="PMEI"/>
    <property type="match status" value="1"/>
</dbReference>
<dbReference type="InterPro" id="IPR051955">
    <property type="entry name" value="PME_Inhibitor"/>
</dbReference>
<keyword evidence="5" id="KW-1015">Disulfide bond</keyword>
<dbReference type="NCBIfam" id="TIGR01614">
    <property type="entry name" value="PME_inhib"/>
    <property type="match status" value="1"/>
</dbReference>
<comment type="similarity">
    <text evidence="1">In the N-terminal section; belongs to the PMEI family.</text>
</comment>
<keyword evidence="4" id="KW-0732">Signal</keyword>
<comment type="caution">
    <text evidence="10">The sequence shown here is derived from an EMBL/GenBank/DDBJ whole genome shotgun (WGS) entry which is preliminary data.</text>
</comment>
<feature type="domain" description="Pectinesterase inhibitor" evidence="9">
    <location>
        <begin position="77"/>
        <end position="225"/>
    </location>
</feature>
<gene>
    <name evidence="10" type="ORF">RIF29_09945</name>
</gene>
<dbReference type="EC" id="3.1.1.11" evidence="3"/>
<dbReference type="EMBL" id="JAYWIO010000002">
    <property type="protein sequence ID" value="KAK7281714.1"/>
    <property type="molecule type" value="Genomic_DNA"/>
</dbReference>
<sequence length="241" mass="26498">MDSLKMFKGYGKVVEDNNNHLEDQQQQQQKPPHHKFSKSLIIATVSIFAILFLILTLATQIHHTNNTHTDSPNSATTPSSIIKAICNVTRYPDSCISSISSSPFSQPPTDPEAILNISLRVSLKELTNLSSSLNTFMDDQGPAFADCKDQINDAVSQLNDSVSALSDGKVLSEGKIRDIQTWVSAAATDQQTCLDGLEEMGSSVVDQVKRKLQRSSEYISNSLAIVAHMRILLDQFNVPLH</sequence>
<dbReference type="Proteomes" id="UP001372338">
    <property type="component" value="Unassembled WGS sequence"/>
</dbReference>
<dbReference type="GO" id="GO:0030599">
    <property type="term" value="F:pectinesterase activity"/>
    <property type="evidence" value="ECO:0007669"/>
    <property type="project" value="UniProtKB-EC"/>
</dbReference>